<keyword evidence="3 5" id="KW-1133">Transmembrane helix</keyword>
<comment type="subcellular location">
    <subcellularLocation>
        <location evidence="1">Membrane</location>
        <topology evidence="1">Multi-pass membrane protein</topology>
    </subcellularLocation>
</comment>
<feature type="transmembrane region" description="Helical" evidence="5">
    <location>
        <begin position="206"/>
        <end position="227"/>
    </location>
</feature>
<dbReference type="GO" id="GO:0015144">
    <property type="term" value="F:carbohydrate transmembrane transporter activity"/>
    <property type="evidence" value="ECO:0007669"/>
    <property type="project" value="InterPro"/>
</dbReference>
<dbReference type="AlphaFoldDB" id="A0A086LL55"/>
<feature type="transmembrane region" description="Helical" evidence="5">
    <location>
        <begin position="110"/>
        <end position="130"/>
    </location>
</feature>
<dbReference type="OrthoDB" id="329822at2759"/>
<feature type="transmembrane region" description="Helical" evidence="5">
    <location>
        <begin position="239"/>
        <end position="263"/>
    </location>
</feature>
<name>A0A086LL55_TOXGO</name>
<feature type="transmembrane region" description="Helical" evidence="5">
    <location>
        <begin position="136"/>
        <end position="157"/>
    </location>
</feature>
<dbReference type="VEuPathDB" id="ToxoDB:TGRUB_280670"/>
<accession>A0A086LL55</accession>
<feature type="transmembrane region" description="Helical" evidence="5">
    <location>
        <begin position="81"/>
        <end position="103"/>
    </location>
</feature>
<keyword evidence="4 5" id="KW-0472">Membrane</keyword>
<evidence type="ECO:0000313" key="7">
    <source>
        <dbReference type="Proteomes" id="UP000028834"/>
    </source>
</evidence>
<feature type="transmembrane region" description="Helical" evidence="5">
    <location>
        <begin position="6"/>
        <end position="25"/>
    </location>
</feature>
<dbReference type="InterPro" id="IPR010651">
    <property type="entry name" value="Sugar_transport"/>
</dbReference>
<dbReference type="PANTHER" id="PTHR16119:SF22">
    <property type="entry name" value="EAMA DOMAIN-CONTAINING PROTEIN"/>
    <property type="match status" value="1"/>
</dbReference>
<keyword evidence="2 5" id="KW-0812">Transmembrane</keyword>
<feature type="transmembrane region" description="Helical" evidence="5">
    <location>
        <begin position="45"/>
        <end position="69"/>
    </location>
</feature>
<gene>
    <name evidence="6" type="ORF">TGRUB_280670</name>
</gene>
<organism evidence="6 7">
    <name type="scientific">Toxoplasma gondii RUB</name>
    <dbReference type="NCBI Taxonomy" id="935652"/>
    <lineage>
        <taxon>Eukaryota</taxon>
        <taxon>Sar</taxon>
        <taxon>Alveolata</taxon>
        <taxon>Apicomplexa</taxon>
        <taxon>Conoidasida</taxon>
        <taxon>Coccidia</taxon>
        <taxon>Eucoccidiorida</taxon>
        <taxon>Eimeriorina</taxon>
        <taxon>Sarcocystidae</taxon>
        <taxon>Toxoplasma</taxon>
    </lineage>
</organism>
<evidence type="ECO:0000256" key="1">
    <source>
        <dbReference type="ARBA" id="ARBA00004141"/>
    </source>
</evidence>
<evidence type="ECO:0000256" key="3">
    <source>
        <dbReference type="ARBA" id="ARBA00022989"/>
    </source>
</evidence>
<evidence type="ECO:0000256" key="2">
    <source>
        <dbReference type="ARBA" id="ARBA00022692"/>
    </source>
</evidence>
<proteinExistence type="predicted"/>
<dbReference type="EMBL" id="AFYV02002861">
    <property type="protein sequence ID" value="KFG57373.1"/>
    <property type="molecule type" value="Genomic_DNA"/>
</dbReference>
<reference evidence="6 7" key="1">
    <citation type="submission" date="2014-05" db="EMBL/GenBank/DDBJ databases">
        <authorList>
            <person name="Sibley D."/>
            <person name="Venepally P."/>
            <person name="Karamycheva S."/>
            <person name="Hadjithomas M."/>
            <person name="Khan A."/>
            <person name="Brunk B."/>
            <person name="Roos D."/>
            <person name="Caler E."/>
            <person name="Lorenzi H."/>
        </authorList>
    </citation>
    <scope>NUCLEOTIDE SEQUENCE [LARGE SCALE GENOMIC DNA]</scope>
    <source>
        <strain evidence="6 7">RUB</strain>
    </source>
</reference>
<comment type="caution">
    <text evidence="6">The sequence shown here is derived from an EMBL/GenBank/DDBJ whole genome shotgun (WGS) entry which is preliminary data.</text>
</comment>
<dbReference type="PANTHER" id="PTHR16119">
    <property type="entry name" value="TRANSMEMBRANE PROTEIN 144"/>
    <property type="match status" value="1"/>
</dbReference>
<evidence type="ECO:0000256" key="5">
    <source>
        <dbReference type="SAM" id="Phobius"/>
    </source>
</evidence>
<evidence type="ECO:0000313" key="6">
    <source>
        <dbReference type="EMBL" id="KFG57373.1"/>
    </source>
</evidence>
<feature type="transmembrane region" description="Helical" evidence="5">
    <location>
        <begin position="275"/>
        <end position="297"/>
    </location>
</feature>
<protein>
    <submittedName>
        <fullName evidence="6">Putative transmembrane protein</fullName>
    </submittedName>
</protein>
<evidence type="ECO:0000256" key="4">
    <source>
        <dbReference type="ARBA" id="ARBA00023136"/>
    </source>
</evidence>
<dbReference type="GO" id="GO:0016020">
    <property type="term" value="C:membrane"/>
    <property type="evidence" value="ECO:0007669"/>
    <property type="project" value="UniProtKB-SubCell"/>
</dbReference>
<dbReference type="Proteomes" id="UP000028834">
    <property type="component" value="Unassembled WGS sequence"/>
</dbReference>
<sequence>MPDGNSIVGGIAVLAAILATGSVAVPRKLERIRKLEPPLEDAVYVLYLCCGYAGSAFLACGLLPLNQVIMDDYSMRISCAFTWWGALSGALVVAAINAGFAAISRVGMAVHAAISMGTAVVTSFLWGVLVNNDRLALLWVDIFAVVCLIAGSSISAFPKEIARSCESCCLKGTPLKCAEPEAVLVDTPEARPLIVEETQLLENHKIGHACGLLLCVVSGVCGGLSLGPMSFVPPEDKGIAFLPSFATGIIMAAVLALSIRLFVGKQKPAWHFRRAFPFGLLSGFLYMMAILAVIIAIPSKCHSCVSVETDRHRRQRVLGHFVFPRTARRRSCRFFSREFPSPHWRRLAVELHVSRTRWHSLEYPAERHLKSLYLLLYHQYPQLHWFTLRHPKIVTLTLFRLSIRRAVETTARGVTGASLRGEALCPVLLKSF</sequence>